<accession>A0A9D4MNH8</accession>
<evidence type="ECO:0000313" key="1">
    <source>
        <dbReference type="EMBL" id="KAH3879340.1"/>
    </source>
</evidence>
<reference evidence="1" key="2">
    <citation type="submission" date="2020-11" db="EMBL/GenBank/DDBJ databases">
        <authorList>
            <person name="McCartney M.A."/>
            <person name="Auch B."/>
            <person name="Kono T."/>
            <person name="Mallez S."/>
            <person name="Becker A."/>
            <person name="Gohl D.M."/>
            <person name="Silverstein K.A.T."/>
            <person name="Koren S."/>
            <person name="Bechman K.B."/>
            <person name="Herman A."/>
            <person name="Abrahante J.E."/>
            <person name="Garbe J."/>
        </authorList>
    </citation>
    <scope>NUCLEOTIDE SEQUENCE</scope>
    <source>
        <strain evidence="1">Duluth1</strain>
        <tissue evidence="1">Whole animal</tissue>
    </source>
</reference>
<reference evidence="1" key="1">
    <citation type="journal article" date="2019" name="bioRxiv">
        <title>The Genome of the Zebra Mussel, Dreissena polymorpha: A Resource for Invasive Species Research.</title>
        <authorList>
            <person name="McCartney M.A."/>
            <person name="Auch B."/>
            <person name="Kono T."/>
            <person name="Mallez S."/>
            <person name="Zhang Y."/>
            <person name="Obille A."/>
            <person name="Becker A."/>
            <person name="Abrahante J.E."/>
            <person name="Garbe J."/>
            <person name="Badalamenti J.P."/>
            <person name="Herman A."/>
            <person name="Mangelson H."/>
            <person name="Liachko I."/>
            <person name="Sullivan S."/>
            <person name="Sone E.D."/>
            <person name="Koren S."/>
            <person name="Silverstein K.A.T."/>
            <person name="Beckman K.B."/>
            <person name="Gohl D.M."/>
        </authorList>
    </citation>
    <scope>NUCLEOTIDE SEQUENCE</scope>
    <source>
        <strain evidence="1">Duluth1</strain>
        <tissue evidence="1">Whole animal</tissue>
    </source>
</reference>
<sequence>MDKSDFFKCLQDNEDGFFPYFTTNFVLRCHMARIYTSTAFFITGGINPMFPVVSGSGNGGCTGPFCMGAGNGGSGGARSGGGMMGGPRGVSGKYWRPFLLLLLAGHEIRHRLSNCDVIEPRIAAGRGITGELIYTCPVFSSDRGMSSVFFRISAQQHTKCTYTVTIT</sequence>
<proteinExistence type="predicted"/>
<gene>
    <name evidence="1" type="ORF">DPMN_003242</name>
</gene>
<organism evidence="1 2">
    <name type="scientific">Dreissena polymorpha</name>
    <name type="common">Zebra mussel</name>
    <name type="synonym">Mytilus polymorpha</name>
    <dbReference type="NCBI Taxonomy" id="45954"/>
    <lineage>
        <taxon>Eukaryota</taxon>
        <taxon>Metazoa</taxon>
        <taxon>Spiralia</taxon>
        <taxon>Lophotrochozoa</taxon>
        <taxon>Mollusca</taxon>
        <taxon>Bivalvia</taxon>
        <taxon>Autobranchia</taxon>
        <taxon>Heteroconchia</taxon>
        <taxon>Euheterodonta</taxon>
        <taxon>Imparidentia</taxon>
        <taxon>Neoheterodontei</taxon>
        <taxon>Myida</taxon>
        <taxon>Dreissenoidea</taxon>
        <taxon>Dreissenidae</taxon>
        <taxon>Dreissena</taxon>
    </lineage>
</organism>
<dbReference type="EMBL" id="JAIWYP010000001">
    <property type="protein sequence ID" value="KAH3879340.1"/>
    <property type="molecule type" value="Genomic_DNA"/>
</dbReference>
<evidence type="ECO:0000313" key="2">
    <source>
        <dbReference type="Proteomes" id="UP000828390"/>
    </source>
</evidence>
<protein>
    <submittedName>
        <fullName evidence="1">Uncharacterized protein</fullName>
    </submittedName>
</protein>
<dbReference type="Proteomes" id="UP000828390">
    <property type="component" value="Unassembled WGS sequence"/>
</dbReference>
<keyword evidence="2" id="KW-1185">Reference proteome</keyword>
<comment type="caution">
    <text evidence="1">The sequence shown here is derived from an EMBL/GenBank/DDBJ whole genome shotgun (WGS) entry which is preliminary data.</text>
</comment>
<name>A0A9D4MNH8_DREPO</name>
<dbReference type="AlphaFoldDB" id="A0A9D4MNH8"/>